<organism evidence="3 4">
    <name type="scientific">Plectus sambesii</name>
    <dbReference type="NCBI Taxonomy" id="2011161"/>
    <lineage>
        <taxon>Eukaryota</taxon>
        <taxon>Metazoa</taxon>
        <taxon>Ecdysozoa</taxon>
        <taxon>Nematoda</taxon>
        <taxon>Chromadorea</taxon>
        <taxon>Plectida</taxon>
        <taxon>Plectina</taxon>
        <taxon>Plectoidea</taxon>
        <taxon>Plectidae</taxon>
        <taxon>Plectus</taxon>
    </lineage>
</organism>
<evidence type="ECO:0000256" key="1">
    <source>
        <dbReference type="SAM" id="MobiDB-lite"/>
    </source>
</evidence>
<feature type="compositionally biased region" description="Basic and acidic residues" evidence="1">
    <location>
        <begin position="214"/>
        <end position="226"/>
    </location>
</feature>
<dbReference type="Proteomes" id="UP000887566">
    <property type="component" value="Unplaced"/>
</dbReference>
<dbReference type="GO" id="GO:0005815">
    <property type="term" value="C:microtubule organizing center"/>
    <property type="evidence" value="ECO:0007669"/>
    <property type="project" value="TreeGrafter"/>
</dbReference>
<dbReference type="GO" id="GO:0035556">
    <property type="term" value="P:intracellular signal transduction"/>
    <property type="evidence" value="ECO:0007669"/>
    <property type="project" value="InterPro"/>
</dbReference>
<name>A0A914URJ7_9BILA</name>
<accession>A0A914URJ7</accession>
<dbReference type="Pfam" id="PF03607">
    <property type="entry name" value="DCX"/>
    <property type="match status" value="1"/>
</dbReference>
<sequence>MNHFSQKNAHSKTSASTSDSGIENDLSVDANFRPLRIKVFRNGDEHDVGQFLNVTRRQFKHWITFLDVLTDRMDMNAPVHKLFRIDGAPIHEFEELEPDGRYVAVSSGPFIFLDYGGYKARNMNKAVKSWKTDRHFEAKDPSPLDSSESIEIYLQKSGYKSKTGLPFPFDGIKTPKPPPNATPHPPPPSRMLASMMSRRLSAEDLSPRVPRGVHQTEKRNPLEDTWTKPSQTPIKSILTNRTRRGGYSSATSSMVELAKNKYDDDVYDGYDPDIDDGMDVGGARKYKWRY</sequence>
<evidence type="ECO:0000313" key="3">
    <source>
        <dbReference type="Proteomes" id="UP000887566"/>
    </source>
</evidence>
<evidence type="ECO:0000313" key="4">
    <source>
        <dbReference type="WBParaSite" id="PSAMB.scaffold1202size34455.g11665.t1"/>
    </source>
</evidence>
<evidence type="ECO:0000259" key="2">
    <source>
        <dbReference type="PROSITE" id="PS50309"/>
    </source>
</evidence>
<protein>
    <submittedName>
        <fullName evidence="4">Doublecortin domain-containing protein</fullName>
    </submittedName>
</protein>
<dbReference type="WBParaSite" id="PSAMB.scaffold1202size34455.g11665.t1">
    <property type="protein sequence ID" value="PSAMB.scaffold1202size34455.g11665.t1"/>
    <property type="gene ID" value="PSAMB.scaffold1202size34455.g11665"/>
</dbReference>
<dbReference type="PROSITE" id="PS50309">
    <property type="entry name" value="DC"/>
    <property type="match status" value="1"/>
</dbReference>
<dbReference type="SMART" id="SM00537">
    <property type="entry name" value="DCX"/>
    <property type="match status" value="1"/>
</dbReference>
<keyword evidence="3" id="KW-1185">Reference proteome</keyword>
<proteinExistence type="predicted"/>
<dbReference type="AlphaFoldDB" id="A0A914URJ7"/>
<feature type="region of interest" description="Disordered" evidence="1">
    <location>
        <begin position="1"/>
        <end position="21"/>
    </location>
</feature>
<dbReference type="PANTHER" id="PTHR23004">
    <property type="entry name" value="DOUBLECORTIN DOMAIN CONTAINING 2"/>
    <property type="match status" value="1"/>
</dbReference>
<dbReference type="PANTHER" id="PTHR23004:SF22">
    <property type="entry name" value="DOUBLECORTIN DOMAIN-CONTAINING PROTEIN"/>
    <property type="match status" value="1"/>
</dbReference>
<dbReference type="SUPFAM" id="SSF89837">
    <property type="entry name" value="Doublecortin (DC)"/>
    <property type="match status" value="1"/>
</dbReference>
<dbReference type="InterPro" id="IPR036572">
    <property type="entry name" value="Doublecortin_dom_sf"/>
</dbReference>
<reference evidence="4" key="1">
    <citation type="submission" date="2022-11" db="UniProtKB">
        <authorList>
            <consortium name="WormBaseParasite"/>
        </authorList>
    </citation>
    <scope>IDENTIFICATION</scope>
</reference>
<dbReference type="GO" id="GO:0005874">
    <property type="term" value="C:microtubule"/>
    <property type="evidence" value="ECO:0007669"/>
    <property type="project" value="TreeGrafter"/>
</dbReference>
<feature type="compositionally biased region" description="Polar residues" evidence="1">
    <location>
        <begin position="227"/>
        <end position="240"/>
    </location>
</feature>
<feature type="compositionally biased region" description="Pro residues" evidence="1">
    <location>
        <begin position="175"/>
        <end position="189"/>
    </location>
</feature>
<feature type="region of interest" description="Disordered" evidence="1">
    <location>
        <begin position="170"/>
        <end position="249"/>
    </location>
</feature>
<dbReference type="Gene3D" id="3.10.20.230">
    <property type="entry name" value="Doublecortin domain"/>
    <property type="match status" value="1"/>
</dbReference>
<dbReference type="InterPro" id="IPR003533">
    <property type="entry name" value="Doublecortin_dom"/>
</dbReference>
<feature type="domain" description="Doublecortin" evidence="2">
    <location>
        <begin position="35"/>
        <end position="116"/>
    </location>
</feature>